<keyword evidence="1" id="KW-0472">Membrane</keyword>
<feature type="transmembrane region" description="Helical" evidence="1">
    <location>
        <begin position="126"/>
        <end position="150"/>
    </location>
</feature>
<reference evidence="2 3" key="1">
    <citation type="submission" date="2021-06" db="EMBL/GenBank/DDBJ databases">
        <authorList>
            <person name="Sun Q."/>
            <person name="Li D."/>
        </authorList>
    </citation>
    <scope>NUCLEOTIDE SEQUENCE [LARGE SCALE GENOMIC DNA]</scope>
    <source>
        <strain evidence="2 3">MSJ-11</strain>
    </source>
</reference>
<dbReference type="Proteomes" id="UP000726170">
    <property type="component" value="Unassembled WGS sequence"/>
</dbReference>
<keyword evidence="1" id="KW-0812">Transmembrane</keyword>
<dbReference type="CDD" id="cd00882">
    <property type="entry name" value="Ras_like_GTPase"/>
    <property type="match status" value="1"/>
</dbReference>
<accession>A0ABS6EES4</accession>
<evidence type="ECO:0000313" key="2">
    <source>
        <dbReference type="EMBL" id="MBU5483721.1"/>
    </source>
</evidence>
<feature type="transmembrane region" description="Helical" evidence="1">
    <location>
        <begin position="9"/>
        <end position="42"/>
    </location>
</feature>
<organism evidence="2 3">
    <name type="scientific">Clostridium mobile</name>
    <dbReference type="NCBI Taxonomy" id="2841512"/>
    <lineage>
        <taxon>Bacteria</taxon>
        <taxon>Bacillati</taxon>
        <taxon>Bacillota</taxon>
        <taxon>Clostridia</taxon>
        <taxon>Eubacteriales</taxon>
        <taxon>Clostridiaceae</taxon>
        <taxon>Clostridium</taxon>
    </lineage>
</organism>
<keyword evidence="3" id="KW-1185">Reference proteome</keyword>
<dbReference type="EMBL" id="JAHLQF010000001">
    <property type="protein sequence ID" value="MBU5483721.1"/>
    <property type="molecule type" value="Genomic_DNA"/>
</dbReference>
<keyword evidence="1" id="KW-1133">Transmembrane helix</keyword>
<evidence type="ECO:0000313" key="3">
    <source>
        <dbReference type="Proteomes" id="UP000726170"/>
    </source>
</evidence>
<proteinExistence type="predicted"/>
<protein>
    <submittedName>
        <fullName evidence="2">GTPase domain-containing protein</fullName>
    </submittedName>
</protein>
<evidence type="ECO:0000256" key="1">
    <source>
        <dbReference type="SAM" id="Phobius"/>
    </source>
</evidence>
<dbReference type="RefSeq" id="WP_216438076.1">
    <property type="nucleotide sequence ID" value="NZ_JAHLQF010000001.1"/>
</dbReference>
<name>A0ABS6EES4_9CLOT</name>
<comment type="caution">
    <text evidence="2">The sequence shown here is derived from an EMBL/GenBank/DDBJ whole genome shotgun (WGS) entry which is preliminary data.</text>
</comment>
<gene>
    <name evidence="2" type="ORF">KQI86_05215</name>
</gene>
<sequence length="446" mass="51909">MLDLIIKILILIIAIIVFIALGLPSIVSAVLKSFFICIFTYFEALKFSMGNISVNEINDHNEPAKEKYFFHKQYRDLKNTWFSVDGVNRGKVLLMKKKMYDKGRVNFKKLKAFEISTYIFGNIFRVIYAFVHFLIVTIISIPNYIFYYIIKTLKGIKRARGKLSNVCLHCYEKFQLPHYVCVKCGRVHKKLIPGPYGILRRKCVCGEVIPCAFYSRTDKIKAICPTCSKEVEIRESTPICISVVGPKASGKTSFILSAVNLLLNNISREKNWDAKFLKENLKEDGKIYNVFINSKKFSSEKLLYIYDILGEKFNDKESIKKQKYYKYIDGLIFIIDPSIDMYEINDLLDRFIIALREIRQIKLDKFIPIPIAVVVNKIEELDNNTENLLNEMGGETVIRKINYNFTSYKFFSCNSMANISKEKRYDVEYESEPVKWILSEANRELK</sequence>